<dbReference type="PANTHER" id="PTHR11959:SF1">
    <property type="entry name" value="4-HYDROXYPHENYLPYRUVATE DIOXYGENASE"/>
    <property type="match status" value="1"/>
</dbReference>
<dbReference type="PROSITE" id="PS51819">
    <property type="entry name" value="VOC"/>
    <property type="match status" value="2"/>
</dbReference>
<evidence type="ECO:0000313" key="7">
    <source>
        <dbReference type="EMBL" id="RXI96497.1"/>
    </source>
</evidence>
<keyword evidence="7" id="KW-0223">Dioxygenase</keyword>
<dbReference type="Pfam" id="PF00903">
    <property type="entry name" value="Glyoxalase"/>
    <property type="match status" value="2"/>
</dbReference>
<comment type="cofactor">
    <cofactor evidence="5">
        <name>Fe cation</name>
        <dbReference type="ChEBI" id="CHEBI:24875"/>
    </cofactor>
    <text evidence="5">Binds 1 Fe cation per subunit.</text>
</comment>
<dbReference type="CDD" id="cd08342">
    <property type="entry name" value="HPPD_N_like"/>
    <property type="match status" value="1"/>
</dbReference>
<proteinExistence type="inferred from homology"/>
<keyword evidence="7" id="KW-0670">Pyruvate</keyword>
<dbReference type="InterPro" id="IPR029068">
    <property type="entry name" value="Glyas_Bleomycin-R_OHBP_Dase"/>
</dbReference>
<dbReference type="SUPFAM" id="SSF54593">
    <property type="entry name" value="Glyoxalase/Bleomycin resistance protein/Dihydroxybiphenyl dioxygenase"/>
    <property type="match status" value="1"/>
</dbReference>
<dbReference type="CDD" id="cd07250">
    <property type="entry name" value="HPPD_C_like"/>
    <property type="match status" value="1"/>
</dbReference>
<dbReference type="InterPro" id="IPR004360">
    <property type="entry name" value="Glyas_Fos-R_dOase_dom"/>
</dbReference>
<dbReference type="Proteomes" id="UP000290649">
    <property type="component" value="Unassembled WGS sequence"/>
</dbReference>
<keyword evidence="8" id="KW-1185">Reference proteome</keyword>
<organism evidence="7 8">
    <name type="scientific">Anaerobacillus alkaliphilus</name>
    <dbReference type="NCBI Taxonomy" id="1548597"/>
    <lineage>
        <taxon>Bacteria</taxon>
        <taxon>Bacillati</taxon>
        <taxon>Bacillota</taxon>
        <taxon>Bacilli</taxon>
        <taxon>Bacillales</taxon>
        <taxon>Bacillaceae</taxon>
        <taxon>Anaerobacillus</taxon>
    </lineage>
</organism>
<accession>A0A4Q0VM59</accession>
<feature type="domain" description="VOC" evidence="6">
    <location>
        <begin position="179"/>
        <end position="331"/>
    </location>
</feature>
<comment type="similarity">
    <text evidence="1">Belongs to the 4HPPD family.</text>
</comment>
<gene>
    <name evidence="7" type="primary">hppD</name>
    <name evidence="7" type="ORF">DS745_22570</name>
</gene>
<evidence type="ECO:0000256" key="2">
    <source>
        <dbReference type="ARBA" id="ARBA00022723"/>
    </source>
</evidence>
<dbReference type="OrthoDB" id="9780241at2"/>
<dbReference type="EMBL" id="QOUX01000047">
    <property type="protein sequence ID" value="RXI96497.1"/>
    <property type="molecule type" value="Genomic_DNA"/>
</dbReference>
<evidence type="ECO:0000256" key="4">
    <source>
        <dbReference type="ARBA" id="ARBA00023004"/>
    </source>
</evidence>
<dbReference type="PANTHER" id="PTHR11959">
    <property type="entry name" value="4-HYDROXYPHENYLPYRUVATE DIOXYGENASE"/>
    <property type="match status" value="1"/>
</dbReference>
<dbReference type="GO" id="GO:0006572">
    <property type="term" value="P:L-tyrosine catabolic process"/>
    <property type="evidence" value="ECO:0007669"/>
    <property type="project" value="TreeGrafter"/>
</dbReference>
<dbReference type="NCBIfam" id="TIGR01263">
    <property type="entry name" value="4HPPD"/>
    <property type="match status" value="1"/>
</dbReference>
<dbReference type="PIRSF" id="PIRSF009283">
    <property type="entry name" value="HPP_dOase"/>
    <property type="match status" value="1"/>
</dbReference>
<evidence type="ECO:0000313" key="8">
    <source>
        <dbReference type="Proteomes" id="UP000290649"/>
    </source>
</evidence>
<dbReference type="GO" id="GO:0003868">
    <property type="term" value="F:4-hydroxyphenylpyruvate dioxygenase activity"/>
    <property type="evidence" value="ECO:0007669"/>
    <property type="project" value="UniProtKB-EC"/>
</dbReference>
<keyword evidence="4 5" id="KW-0408">Iron</keyword>
<feature type="domain" description="VOC" evidence="6">
    <location>
        <begin position="22"/>
        <end position="152"/>
    </location>
</feature>
<dbReference type="InterPro" id="IPR005956">
    <property type="entry name" value="4OHPhenylPyrv_dOase"/>
</dbReference>
<evidence type="ECO:0000256" key="3">
    <source>
        <dbReference type="ARBA" id="ARBA00022737"/>
    </source>
</evidence>
<keyword evidence="2 5" id="KW-0479">Metal-binding</keyword>
<name>A0A4Q0VM59_9BACI</name>
<dbReference type="InterPro" id="IPR041735">
    <property type="entry name" value="4OHPhenylPyrv_dOase_C"/>
</dbReference>
<reference evidence="7 8" key="1">
    <citation type="journal article" date="2019" name="Int. J. Syst. Evol. Microbiol.">
        <title>Anaerobacillus alkaliphilus sp. nov., a novel alkaliphilic and moderately halophilic bacterium.</title>
        <authorList>
            <person name="Borsodi A.K."/>
            <person name="Aszalos J.M."/>
            <person name="Bihari P."/>
            <person name="Nagy I."/>
            <person name="Schumann P."/>
            <person name="Sproer C."/>
            <person name="Kovacs A.L."/>
            <person name="Boka K."/>
            <person name="Dobosy P."/>
            <person name="Ovari M."/>
            <person name="Szili-Kovacs T."/>
            <person name="Toth E."/>
        </authorList>
    </citation>
    <scope>NUCLEOTIDE SEQUENCE [LARGE SCALE GENOMIC DNA]</scope>
    <source>
        <strain evidence="7 8">B16-10</strain>
    </source>
</reference>
<dbReference type="FunFam" id="3.10.180.10:FF:000001">
    <property type="entry name" value="4-hydroxyphenylpyruvate dioxygenase"/>
    <property type="match status" value="1"/>
</dbReference>
<dbReference type="EC" id="1.13.11.27" evidence="7"/>
<evidence type="ECO:0000256" key="1">
    <source>
        <dbReference type="ARBA" id="ARBA00005877"/>
    </source>
</evidence>
<dbReference type="RefSeq" id="WP_129080474.1">
    <property type="nucleotide sequence ID" value="NZ_QOUX01000047.1"/>
</dbReference>
<evidence type="ECO:0000256" key="5">
    <source>
        <dbReference type="PIRSR" id="PIRSR009283-1"/>
    </source>
</evidence>
<dbReference type="InterPro" id="IPR037523">
    <property type="entry name" value="VOC_core"/>
</dbReference>
<dbReference type="AlphaFoldDB" id="A0A4Q0VM59"/>
<dbReference type="GO" id="GO:0046872">
    <property type="term" value="F:metal ion binding"/>
    <property type="evidence" value="ECO:0007669"/>
    <property type="project" value="UniProtKB-KW"/>
</dbReference>
<sequence length="374" mass="42154">MSNEVTNVPNPTEKNNSFEVESFHHMEIYAGNAKQSAYYFCNAFGFQIKAYRGLETGCRDRVSYVLEQGTIRLVITGSLSDKTDVSEFVKVHGDGAKDIALTVSDVEEAYKGVIARGGIPIREPWTESDENGSVKKAIIGTYGDTVHTLIELQDYKGSFLPGFQAYEGPNHSKPSGLVGIDHVVGNVESMEEWTTYYEKVFDFTVLRHFDDEDISTEYSALMSKVMMNGTGRIKFPINEPAEGKRKSQIQEYLDFYNGPGVQHMALLTNDIIATIKALRENGVEFLNTPQTYYEDLSARVGDIDEDIKKLQELSILVDRDDEGYLLQIFTKPIVDRPTLFIEIIQRKGARGFGEGNFKALFESIEREQERRGNI</sequence>
<keyword evidence="3" id="KW-0677">Repeat</keyword>
<feature type="binding site" evidence="5">
    <location>
        <position position="342"/>
    </location>
    <ligand>
        <name>Fe cation</name>
        <dbReference type="ChEBI" id="CHEBI:24875"/>
    </ligand>
</feature>
<comment type="caution">
    <text evidence="7">The sequence shown here is derived from an EMBL/GenBank/DDBJ whole genome shotgun (WGS) entry which is preliminary data.</text>
</comment>
<dbReference type="Gene3D" id="3.10.180.10">
    <property type="entry name" value="2,3-Dihydroxybiphenyl 1,2-Dioxygenase, domain 1"/>
    <property type="match status" value="2"/>
</dbReference>
<dbReference type="InterPro" id="IPR041736">
    <property type="entry name" value="4OHPhenylPyrv_dOase_N"/>
</dbReference>
<feature type="binding site" evidence="5">
    <location>
        <position position="182"/>
    </location>
    <ligand>
        <name>Fe cation</name>
        <dbReference type="ChEBI" id="CHEBI:24875"/>
    </ligand>
</feature>
<evidence type="ECO:0000259" key="6">
    <source>
        <dbReference type="PROSITE" id="PS51819"/>
    </source>
</evidence>
<protein>
    <submittedName>
        <fullName evidence="7">4-hydroxyphenylpyruvate dioxygenase</fullName>
        <ecNumber evidence="7">1.13.11.27</ecNumber>
    </submittedName>
</protein>
<feature type="binding site" evidence="5">
    <location>
        <position position="263"/>
    </location>
    <ligand>
        <name>Fe cation</name>
        <dbReference type="ChEBI" id="CHEBI:24875"/>
    </ligand>
</feature>
<keyword evidence="7" id="KW-0560">Oxidoreductase</keyword>